<feature type="transmembrane region" description="Helical" evidence="2">
    <location>
        <begin position="79"/>
        <end position="99"/>
    </location>
</feature>
<dbReference type="PANTHER" id="PTHR46401:SF2">
    <property type="entry name" value="GLYCOSYLTRANSFERASE WBBK-RELATED"/>
    <property type="match status" value="1"/>
</dbReference>
<comment type="caution">
    <text evidence="4">The sequence shown here is derived from an EMBL/GenBank/DDBJ whole genome shotgun (WGS) entry which is preliminary data.</text>
</comment>
<dbReference type="Proteomes" id="UP000030491">
    <property type="component" value="Unassembled WGS sequence"/>
</dbReference>
<keyword evidence="2" id="KW-1133">Transmembrane helix</keyword>
<evidence type="ECO:0000256" key="2">
    <source>
        <dbReference type="SAM" id="Phobius"/>
    </source>
</evidence>
<sequence length="375" mass="43961">MVNTNKKKKIIFFANTLWFLWNFKYELAKEFIGNGFCVEFVYLKENYLSNCEKKEVTEKLNLSEIKVSKLKNYKLNTNFYNILLSYTIKCILYSPLFFYKCNLKIANYDGLGRIFSSRSICERIARRFFEKAYLILHNFFFDHTIVLNSSDLIYFLNKGINIPSNISILPGTGINKNFFKFNPKYEIDVNKQYITMISRLNNLKGINDFLALVYIYNLIFKDIIPDQLIKFRVVVPSKDIRKINKLINKNEIIKKCLLIVPYSLDVRKIYDTSLCIVHPTVYGEGLPRIYLEAAACGVPVITTKNPGYVDFYENYKTALIVEKNNPKQILDKIKDLIIDSSLRRTLIDNSKDNLDKYFSNTNKQYILIINKLFAI</sequence>
<dbReference type="AlphaFoldDB" id="A0A0A1ZY52"/>
<evidence type="ECO:0000313" key="5">
    <source>
        <dbReference type="Proteomes" id="UP000030491"/>
    </source>
</evidence>
<dbReference type="OrthoDB" id="516698at2"/>
<organism evidence="4 5">
    <name type="scientific">Prochlorococcus marinus str. MIT 9116</name>
    <dbReference type="NCBI Taxonomy" id="167544"/>
    <lineage>
        <taxon>Bacteria</taxon>
        <taxon>Bacillati</taxon>
        <taxon>Cyanobacteriota</taxon>
        <taxon>Cyanophyceae</taxon>
        <taxon>Synechococcales</taxon>
        <taxon>Prochlorococcaceae</taxon>
        <taxon>Prochlorococcus</taxon>
    </lineage>
</organism>
<keyword evidence="1 4" id="KW-0808">Transferase</keyword>
<dbReference type="Pfam" id="PF00534">
    <property type="entry name" value="Glycos_transf_1"/>
    <property type="match status" value="1"/>
</dbReference>
<protein>
    <submittedName>
        <fullName evidence="4">Glycosyl transferase group 1</fullName>
    </submittedName>
</protein>
<accession>A0A0A1ZY52</accession>
<proteinExistence type="predicted"/>
<dbReference type="EMBL" id="JNAJ01000004">
    <property type="protein sequence ID" value="KGF93068.1"/>
    <property type="molecule type" value="Genomic_DNA"/>
</dbReference>
<gene>
    <name evidence="4" type="ORF">EU93_0243</name>
</gene>
<name>A0A0A1ZY52_PROMR</name>
<evidence type="ECO:0000259" key="3">
    <source>
        <dbReference type="Pfam" id="PF00534"/>
    </source>
</evidence>
<keyword evidence="2" id="KW-0472">Membrane</keyword>
<evidence type="ECO:0000256" key="1">
    <source>
        <dbReference type="ARBA" id="ARBA00022679"/>
    </source>
</evidence>
<reference evidence="5" key="1">
    <citation type="journal article" date="2014" name="Sci. Data">
        <title>Genomes of diverse isolates of the marine cyanobacterium Prochlorococcus.</title>
        <authorList>
            <person name="Biller S."/>
            <person name="Berube P."/>
            <person name="Thompson J."/>
            <person name="Kelly L."/>
            <person name="Roggensack S."/>
            <person name="Awad L."/>
            <person name="Roache-Johnson K."/>
            <person name="Ding H."/>
            <person name="Giovannoni S.J."/>
            <person name="Moore L.R."/>
            <person name="Chisholm S.W."/>
        </authorList>
    </citation>
    <scope>NUCLEOTIDE SEQUENCE [LARGE SCALE GENOMIC DNA]</scope>
</reference>
<dbReference type="GO" id="GO:0009103">
    <property type="term" value="P:lipopolysaccharide biosynthetic process"/>
    <property type="evidence" value="ECO:0007669"/>
    <property type="project" value="TreeGrafter"/>
</dbReference>
<dbReference type="GO" id="GO:0016757">
    <property type="term" value="F:glycosyltransferase activity"/>
    <property type="evidence" value="ECO:0007669"/>
    <property type="project" value="InterPro"/>
</dbReference>
<evidence type="ECO:0000313" key="4">
    <source>
        <dbReference type="EMBL" id="KGF93068.1"/>
    </source>
</evidence>
<dbReference type="Gene3D" id="3.40.50.2000">
    <property type="entry name" value="Glycogen Phosphorylase B"/>
    <property type="match status" value="2"/>
</dbReference>
<feature type="domain" description="Glycosyl transferase family 1" evidence="3">
    <location>
        <begin position="181"/>
        <end position="351"/>
    </location>
</feature>
<dbReference type="SUPFAM" id="SSF53756">
    <property type="entry name" value="UDP-Glycosyltransferase/glycogen phosphorylase"/>
    <property type="match status" value="1"/>
</dbReference>
<keyword evidence="2" id="KW-0812">Transmembrane</keyword>
<dbReference type="PANTHER" id="PTHR46401">
    <property type="entry name" value="GLYCOSYLTRANSFERASE WBBK-RELATED"/>
    <property type="match status" value="1"/>
</dbReference>
<dbReference type="RefSeq" id="WP_032513006.1">
    <property type="nucleotide sequence ID" value="NZ_JNAJ01000004.1"/>
</dbReference>
<dbReference type="InterPro" id="IPR001296">
    <property type="entry name" value="Glyco_trans_1"/>
</dbReference>